<dbReference type="RefSeq" id="WP_057825883.1">
    <property type="nucleotide sequence ID" value="NZ_AZFX01000096.1"/>
</dbReference>
<dbReference type="Proteomes" id="UP000051315">
    <property type="component" value="Unassembled WGS sequence"/>
</dbReference>
<comment type="caution">
    <text evidence="5">The sequence shown here is derived from an EMBL/GenBank/DDBJ whole genome shotgun (WGS) entry which is preliminary data.</text>
</comment>
<dbReference type="AlphaFoldDB" id="A0A0R1VPN0"/>
<accession>A0A0R1VPN0</accession>
<proteinExistence type="inferred from homology"/>
<dbReference type="PANTHER" id="PTHR43792">
    <property type="entry name" value="GNAT FAMILY, PUTATIVE (AFU_ORTHOLOGUE AFUA_3G00765)-RELATED-RELATED"/>
    <property type="match status" value="1"/>
</dbReference>
<dbReference type="GO" id="GO:0005737">
    <property type="term" value="C:cytoplasm"/>
    <property type="evidence" value="ECO:0007669"/>
    <property type="project" value="TreeGrafter"/>
</dbReference>
<dbReference type="GO" id="GO:0008999">
    <property type="term" value="F:protein-N-terminal-alanine acetyltransferase activity"/>
    <property type="evidence" value="ECO:0007669"/>
    <property type="project" value="TreeGrafter"/>
</dbReference>
<dbReference type="InterPro" id="IPR016181">
    <property type="entry name" value="Acyl_CoA_acyltransferase"/>
</dbReference>
<dbReference type="PATRIC" id="fig|1423735.3.peg.887"/>
<evidence type="ECO:0000313" key="5">
    <source>
        <dbReference type="EMBL" id="KRM07784.1"/>
    </source>
</evidence>
<reference evidence="5 6" key="1">
    <citation type="journal article" date="2015" name="Genome Announc.">
        <title>Expanding the biotechnology potential of lactobacilli through comparative genomics of 213 strains and associated genera.</title>
        <authorList>
            <person name="Sun Z."/>
            <person name="Harris H.M."/>
            <person name="McCann A."/>
            <person name="Guo C."/>
            <person name="Argimon S."/>
            <person name="Zhang W."/>
            <person name="Yang X."/>
            <person name="Jeffery I.B."/>
            <person name="Cooney J.C."/>
            <person name="Kagawa T.F."/>
            <person name="Liu W."/>
            <person name="Song Y."/>
            <person name="Salvetti E."/>
            <person name="Wrobel A."/>
            <person name="Rasinkangas P."/>
            <person name="Parkhill J."/>
            <person name="Rea M.C."/>
            <person name="O'Sullivan O."/>
            <person name="Ritari J."/>
            <person name="Douillard F.P."/>
            <person name="Paul Ross R."/>
            <person name="Yang R."/>
            <person name="Briner A.E."/>
            <person name="Felis G.E."/>
            <person name="de Vos W.M."/>
            <person name="Barrangou R."/>
            <person name="Klaenhammer T.R."/>
            <person name="Caufield P.W."/>
            <person name="Cui Y."/>
            <person name="Zhang H."/>
            <person name="O'Toole P.W."/>
        </authorList>
    </citation>
    <scope>NUCLEOTIDE SEQUENCE [LARGE SCALE GENOMIC DNA]</scope>
    <source>
        <strain evidence="5 6">DSM 17758</strain>
    </source>
</reference>
<gene>
    <name evidence="5" type="ORF">FC15_GL000852</name>
</gene>
<dbReference type="InterPro" id="IPR000182">
    <property type="entry name" value="GNAT_dom"/>
</dbReference>
<dbReference type="SUPFAM" id="SSF55729">
    <property type="entry name" value="Acyl-CoA N-acyltransferases (Nat)"/>
    <property type="match status" value="1"/>
</dbReference>
<evidence type="ECO:0000259" key="4">
    <source>
        <dbReference type="PROSITE" id="PS51186"/>
    </source>
</evidence>
<dbReference type="Pfam" id="PF13302">
    <property type="entry name" value="Acetyltransf_3"/>
    <property type="match status" value="1"/>
</dbReference>
<dbReference type="EMBL" id="AZFX01000096">
    <property type="protein sequence ID" value="KRM07784.1"/>
    <property type="molecule type" value="Genomic_DNA"/>
</dbReference>
<comment type="similarity">
    <text evidence="3">Belongs to the acetyltransferase family. RimJ subfamily.</text>
</comment>
<evidence type="ECO:0000256" key="3">
    <source>
        <dbReference type="ARBA" id="ARBA00038502"/>
    </source>
</evidence>
<keyword evidence="6" id="KW-1185">Reference proteome</keyword>
<keyword evidence="2" id="KW-0012">Acyltransferase</keyword>
<dbReference type="STRING" id="1423735.FC15_GL000852"/>
<organism evidence="5 6">
    <name type="scientific">Lapidilactobacillus concavus DSM 17758</name>
    <dbReference type="NCBI Taxonomy" id="1423735"/>
    <lineage>
        <taxon>Bacteria</taxon>
        <taxon>Bacillati</taxon>
        <taxon>Bacillota</taxon>
        <taxon>Bacilli</taxon>
        <taxon>Lactobacillales</taxon>
        <taxon>Lactobacillaceae</taxon>
        <taxon>Lapidilactobacillus</taxon>
    </lineage>
</organism>
<dbReference type="InterPro" id="IPR051531">
    <property type="entry name" value="N-acetyltransferase"/>
</dbReference>
<evidence type="ECO:0000313" key="6">
    <source>
        <dbReference type="Proteomes" id="UP000051315"/>
    </source>
</evidence>
<dbReference type="PANTHER" id="PTHR43792:SF8">
    <property type="entry name" value="[RIBOSOMAL PROTEIN US5]-ALANINE N-ACETYLTRANSFERASE"/>
    <property type="match status" value="1"/>
</dbReference>
<feature type="domain" description="N-acetyltransferase" evidence="4">
    <location>
        <begin position="7"/>
        <end position="164"/>
    </location>
</feature>
<evidence type="ECO:0000256" key="2">
    <source>
        <dbReference type="ARBA" id="ARBA00023315"/>
    </source>
</evidence>
<protein>
    <recommendedName>
        <fullName evidence="4">N-acetyltransferase domain-containing protein</fullName>
    </recommendedName>
</protein>
<evidence type="ECO:0000256" key="1">
    <source>
        <dbReference type="ARBA" id="ARBA00022679"/>
    </source>
</evidence>
<dbReference type="Gene3D" id="3.40.630.30">
    <property type="match status" value="1"/>
</dbReference>
<keyword evidence="1" id="KW-0808">Transferase</keyword>
<dbReference type="OrthoDB" id="9798081at2"/>
<dbReference type="PROSITE" id="PS51186">
    <property type="entry name" value="GNAT"/>
    <property type="match status" value="1"/>
</dbReference>
<name>A0A0R1VPN0_9LACO</name>
<sequence>MLKGKRIWLRPFTDEDLPLIAWLGAHPLYHETAGFANISSPQMSHEVLSAYERRPENWVILHPETKKAIGFIELNERGVDERSHLDQTREIGFVLREEFWGQGYMSEALALVLDYAFTELKVSEIWAGHYENNTRSEHLLRKFGFEYKYQVEIPFAFIEQTTQKYYLLTASNWQRFRNKSR</sequence>